<dbReference type="VEuPathDB" id="PlasmoDB:PVLDE_0300110"/>
<evidence type="ECO:0008006" key="3">
    <source>
        <dbReference type="Google" id="ProtNLM"/>
    </source>
</evidence>
<gene>
    <name evidence="1" type="ORF">PVLDE_0300110</name>
</gene>
<dbReference type="Proteomes" id="UP000515308">
    <property type="component" value="Chromosome PVLDE_03"/>
</dbReference>
<dbReference type="EMBL" id="LR865365">
    <property type="protein sequence ID" value="CAD2085047.1"/>
    <property type="molecule type" value="Genomic_DNA"/>
</dbReference>
<proteinExistence type="predicted"/>
<evidence type="ECO:0000313" key="1">
    <source>
        <dbReference type="EMBL" id="CAD2085047.1"/>
    </source>
</evidence>
<dbReference type="AlphaFoldDB" id="A0A6V7RW62"/>
<accession>A0A6V7RW62</accession>
<protein>
    <recommendedName>
        <fullName evidence="3">XRRM domain-containing protein</fullName>
    </recommendedName>
</protein>
<organism evidence="1 2">
    <name type="scientific">Plasmodium vinckei lentum</name>
    <dbReference type="NCBI Taxonomy" id="138297"/>
    <lineage>
        <taxon>Eukaryota</taxon>
        <taxon>Sar</taxon>
        <taxon>Alveolata</taxon>
        <taxon>Apicomplexa</taxon>
        <taxon>Aconoidasida</taxon>
        <taxon>Haemosporida</taxon>
        <taxon>Plasmodiidae</taxon>
        <taxon>Plasmodium</taxon>
        <taxon>Plasmodium (Vinckeia)</taxon>
    </lineage>
</organism>
<evidence type="ECO:0000313" key="2">
    <source>
        <dbReference type="Proteomes" id="UP000515308"/>
    </source>
</evidence>
<dbReference type="InterPro" id="IPR012677">
    <property type="entry name" value="Nucleotide-bd_a/b_plait_sf"/>
</dbReference>
<sequence length="136" mass="16328">MESKLIRLLPTEPTGCLIKIKNIIYFEKEVQIKHFLEHLGEYLHDVCLIQTNYEQNKAHALLHSKEEVLHFMKLYKTILKNMVFSYSNENSIEIEILNPDEEMAFWSYARKNKLKFYICQLKMKANYEKEVNKIKI</sequence>
<reference evidence="1 2" key="1">
    <citation type="submission" date="2020-08" db="EMBL/GenBank/DDBJ databases">
        <authorList>
            <person name="Ramaprasad A."/>
        </authorList>
    </citation>
    <scope>NUCLEOTIDE SEQUENCE [LARGE SCALE GENOMIC DNA]</scope>
</reference>
<dbReference type="Gene3D" id="3.30.70.330">
    <property type="match status" value="1"/>
</dbReference>
<name>A0A6V7RW62_PLAVN</name>